<dbReference type="InterPro" id="IPR012495">
    <property type="entry name" value="TadE-like_dom"/>
</dbReference>
<keyword evidence="4" id="KW-1185">Reference proteome</keyword>
<dbReference type="Proteomes" id="UP001500051">
    <property type="component" value="Unassembled WGS sequence"/>
</dbReference>
<dbReference type="RefSeq" id="WP_344812943.1">
    <property type="nucleotide sequence ID" value="NZ_BAAAYX010000012.1"/>
</dbReference>
<gene>
    <name evidence="3" type="ORF">GCM10022204_27320</name>
</gene>
<protein>
    <recommendedName>
        <fullName evidence="2">TadE-like domain-containing protein</fullName>
    </recommendedName>
</protein>
<evidence type="ECO:0000259" key="2">
    <source>
        <dbReference type="Pfam" id="PF07811"/>
    </source>
</evidence>
<dbReference type="EMBL" id="BAAAYX010000012">
    <property type="protein sequence ID" value="GAA3707843.1"/>
    <property type="molecule type" value="Genomic_DNA"/>
</dbReference>
<organism evidence="3 4">
    <name type="scientific">Microlunatus aurantiacus</name>
    <dbReference type="NCBI Taxonomy" id="446786"/>
    <lineage>
        <taxon>Bacteria</taxon>
        <taxon>Bacillati</taxon>
        <taxon>Actinomycetota</taxon>
        <taxon>Actinomycetes</taxon>
        <taxon>Propionibacteriales</taxon>
        <taxon>Propionibacteriaceae</taxon>
        <taxon>Microlunatus</taxon>
    </lineage>
</organism>
<dbReference type="Pfam" id="PF07811">
    <property type="entry name" value="TadE"/>
    <property type="match status" value="1"/>
</dbReference>
<sequence length="119" mass="12133">MTVLPLARPPRAARVRDRGSAAIEAAVLIPLAMGVLVIIVQIFAMAYASHGVSQAARDGARAYSLGQSPQAAAAASLPSGVSLVSVSTFGPDHGVTVTARAPSIVVITDRTISRSVTMP</sequence>
<evidence type="ECO:0000313" key="3">
    <source>
        <dbReference type="EMBL" id="GAA3707843.1"/>
    </source>
</evidence>
<proteinExistence type="predicted"/>
<evidence type="ECO:0000256" key="1">
    <source>
        <dbReference type="SAM" id="Phobius"/>
    </source>
</evidence>
<name>A0ABP7DQY3_9ACTN</name>
<reference evidence="4" key="1">
    <citation type="journal article" date="2019" name="Int. J. Syst. Evol. Microbiol.">
        <title>The Global Catalogue of Microorganisms (GCM) 10K type strain sequencing project: providing services to taxonomists for standard genome sequencing and annotation.</title>
        <authorList>
            <consortium name="The Broad Institute Genomics Platform"/>
            <consortium name="The Broad Institute Genome Sequencing Center for Infectious Disease"/>
            <person name="Wu L."/>
            <person name="Ma J."/>
        </authorList>
    </citation>
    <scope>NUCLEOTIDE SEQUENCE [LARGE SCALE GENOMIC DNA]</scope>
    <source>
        <strain evidence="4">JCM 16548</strain>
    </source>
</reference>
<feature type="domain" description="TadE-like" evidence="2">
    <location>
        <begin position="19"/>
        <end position="61"/>
    </location>
</feature>
<comment type="caution">
    <text evidence="3">The sequence shown here is derived from an EMBL/GenBank/DDBJ whole genome shotgun (WGS) entry which is preliminary data.</text>
</comment>
<keyword evidence="1" id="KW-0812">Transmembrane</keyword>
<feature type="transmembrane region" description="Helical" evidence="1">
    <location>
        <begin position="21"/>
        <end position="47"/>
    </location>
</feature>
<accession>A0ABP7DQY3</accession>
<keyword evidence="1" id="KW-0472">Membrane</keyword>
<keyword evidence="1" id="KW-1133">Transmembrane helix</keyword>
<evidence type="ECO:0000313" key="4">
    <source>
        <dbReference type="Proteomes" id="UP001500051"/>
    </source>
</evidence>